<dbReference type="Proteomes" id="UP000003835">
    <property type="component" value="Unassembled WGS sequence"/>
</dbReference>
<evidence type="ECO:0000313" key="1">
    <source>
        <dbReference type="EMBL" id="EDX71517.1"/>
    </source>
</evidence>
<gene>
    <name evidence="1" type="ORF">MC7420_83</name>
</gene>
<organism evidence="1 2">
    <name type="scientific">Coleofasciculus chthonoplastes PCC 7420</name>
    <dbReference type="NCBI Taxonomy" id="118168"/>
    <lineage>
        <taxon>Bacteria</taxon>
        <taxon>Bacillati</taxon>
        <taxon>Cyanobacteriota</taxon>
        <taxon>Cyanophyceae</taxon>
        <taxon>Coleofasciculales</taxon>
        <taxon>Coleofasciculaceae</taxon>
        <taxon>Coleofasciculus</taxon>
    </lineage>
</organism>
<dbReference type="STRING" id="118168.MC7420_83"/>
<evidence type="ECO:0000313" key="2">
    <source>
        <dbReference type="Proteomes" id="UP000003835"/>
    </source>
</evidence>
<keyword evidence="2" id="KW-1185">Reference proteome</keyword>
<dbReference type="EMBL" id="DS989872">
    <property type="protein sequence ID" value="EDX71517.1"/>
    <property type="molecule type" value="Genomic_DNA"/>
</dbReference>
<proteinExistence type="predicted"/>
<dbReference type="OrthoDB" id="511707at2"/>
<dbReference type="eggNOG" id="COG2810">
    <property type="taxonomic scope" value="Bacteria"/>
</dbReference>
<accession>B4W2W0</accession>
<name>B4W2W0_9CYAN</name>
<sequence length="207" mass="24054">MPQVIGVTKAITNLNQAHQTFQLQPTTNPTFFPEWLEPLPELSLGEIETCDRLRTRYRYYLAVGAITESTVNLIIIAPILELLGLYDPPYLIKGEKYIKIEIEDKDQILEGLIDILVMQDRLWLILLETKRYGFSVMQALPQTLAYMMSNPTTENPAYGLITTGEDYLFVKLNPQQREYDLSDKFTLSTRRENQLHRVIQILKRFVE</sequence>
<dbReference type="AlphaFoldDB" id="B4W2W0"/>
<dbReference type="RefSeq" id="WP_006105679.1">
    <property type="nucleotide sequence ID" value="NZ_DS989872.1"/>
</dbReference>
<dbReference type="HOGENOM" id="CLU_090272_0_0_3"/>
<reference evidence="1 2" key="1">
    <citation type="submission" date="2008-07" db="EMBL/GenBank/DDBJ databases">
        <authorList>
            <person name="Tandeau de Marsac N."/>
            <person name="Ferriera S."/>
            <person name="Johnson J."/>
            <person name="Kravitz S."/>
            <person name="Beeson K."/>
            <person name="Sutton G."/>
            <person name="Rogers Y.-H."/>
            <person name="Friedman R."/>
            <person name="Frazier M."/>
            <person name="Venter J.C."/>
        </authorList>
    </citation>
    <scope>NUCLEOTIDE SEQUENCE [LARGE SCALE GENOMIC DNA]</scope>
    <source>
        <strain evidence="1 2">PCC 7420</strain>
    </source>
</reference>
<protein>
    <submittedName>
        <fullName evidence="1">Type I restriction enzyme R protein N terminal domain protein</fullName>
    </submittedName>
</protein>